<dbReference type="InterPro" id="IPR007197">
    <property type="entry name" value="rSAM"/>
</dbReference>
<dbReference type="Proteomes" id="UP001557465">
    <property type="component" value="Unassembled WGS sequence"/>
</dbReference>
<keyword evidence="4" id="KW-0004">4Fe-4S</keyword>
<feature type="compositionally biased region" description="Basic and acidic residues" evidence="11">
    <location>
        <begin position="1"/>
        <end position="16"/>
    </location>
</feature>
<evidence type="ECO:0000256" key="7">
    <source>
        <dbReference type="ARBA" id="ARBA00022898"/>
    </source>
</evidence>
<dbReference type="InterPro" id="IPR003739">
    <property type="entry name" value="Lys_aminomutase/Glu_NH3_mut"/>
</dbReference>
<dbReference type="SFLD" id="SFLDS00029">
    <property type="entry name" value="Radical_SAM"/>
    <property type="match status" value="1"/>
</dbReference>
<dbReference type="NCBIfam" id="TIGR03822">
    <property type="entry name" value="AblA_like_2"/>
    <property type="match status" value="1"/>
</dbReference>
<dbReference type="InterPro" id="IPR013785">
    <property type="entry name" value="Aldolase_TIM"/>
</dbReference>
<dbReference type="RefSeq" id="WP_368391890.1">
    <property type="nucleotide sequence ID" value="NZ_JBFRYC010000005.1"/>
</dbReference>
<dbReference type="NCBIfam" id="TIGR00238">
    <property type="entry name" value="KamA family radical SAM protein"/>
    <property type="match status" value="1"/>
</dbReference>
<dbReference type="CDD" id="cd01335">
    <property type="entry name" value="Radical_SAM"/>
    <property type="match status" value="1"/>
</dbReference>
<evidence type="ECO:0000256" key="2">
    <source>
        <dbReference type="ARBA" id="ARBA00001966"/>
    </source>
</evidence>
<dbReference type="Gene3D" id="3.20.20.70">
    <property type="entry name" value="Aldolase class I"/>
    <property type="match status" value="1"/>
</dbReference>
<protein>
    <submittedName>
        <fullName evidence="13">Lysine-2,3-aminomutase-like protein</fullName>
    </submittedName>
</protein>
<sequence>MTDHSPRPRALSRLDELETEGLTSPEARPDLQAVAQAFRIRLTPEMRAAIATPADPVGAQFVPSAAELVTRPEELADPIGDDAHSPVPGLTHRYPDRVILHITKTCDVYCRFCFRRETVGETGPLPQGQLDAALTYIAATPAVREVILTGGDPLTLSQRRLAEVLTRLGTIAHVDQIRLHTRVPVVAPERITPALCHALRAARPAIWIVLHTNHAQELSPNARAAITRLVDHGIPLLSQTVLLAGVNDDVDSLDALMRALTALRVKPYYLHHCDLARGTSHFRTTLTAGRTLMAELRRRVSGTMVPTYVLDIPGGHGKVAINADHVAPGPAPGHWRITDRLGRVHDYADPLPSPETR</sequence>
<feature type="region of interest" description="Disordered" evidence="11">
    <location>
        <begin position="1"/>
        <end position="29"/>
    </location>
</feature>
<evidence type="ECO:0000256" key="4">
    <source>
        <dbReference type="ARBA" id="ARBA00022485"/>
    </source>
</evidence>
<comment type="caution">
    <text evidence="13">The sequence shown here is derived from an EMBL/GenBank/DDBJ whole genome shotgun (WGS) entry which is preliminary data.</text>
</comment>
<proteinExistence type="inferred from homology"/>
<comment type="cofactor">
    <cofactor evidence="1">
        <name>pyridoxal 5'-phosphate</name>
        <dbReference type="ChEBI" id="CHEBI:597326"/>
    </cofactor>
</comment>
<gene>
    <name evidence="13" type="ORF">AB4874_10055</name>
</gene>
<dbReference type="InterPro" id="IPR022447">
    <property type="entry name" value="Lys_aminomutase-rel"/>
</dbReference>
<evidence type="ECO:0000313" key="13">
    <source>
        <dbReference type="EMBL" id="MEX1661988.1"/>
    </source>
</evidence>
<evidence type="ECO:0000256" key="6">
    <source>
        <dbReference type="ARBA" id="ARBA00022723"/>
    </source>
</evidence>
<comment type="cofactor">
    <cofactor evidence="2">
        <name>[4Fe-4S] cluster</name>
        <dbReference type="ChEBI" id="CHEBI:49883"/>
    </cofactor>
</comment>
<evidence type="ECO:0000256" key="3">
    <source>
        <dbReference type="ARBA" id="ARBA00008703"/>
    </source>
</evidence>
<evidence type="ECO:0000256" key="8">
    <source>
        <dbReference type="ARBA" id="ARBA00023004"/>
    </source>
</evidence>
<dbReference type="SUPFAM" id="SSF102114">
    <property type="entry name" value="Radical SAM enzymes"/>
    <property type="match status" value="1"/>
</dbReference>
<keyword evidence="10" id="KW-0413">Isomerase</keyword>
<dbReference type="PROSITE" id="PS51918">
    <property type="entry name" value="RADICAL_SAM"/>
    <property type="match status" value="1"/>
</dbReference>
<evidence type="ECO:0000313" key="14">
    <source>
        <dbReference type="Proteomes" id="UP001557465"/>
    </source>
</evidence>
<keyword evidence="14" id="KW-1185">Reference proteome</keyword>
<keyword evidence="7" id="KW-0663">Pyridoxal phosphate</keyword>
<evidence type="ECO:0000256" key="5">
    <source>
        <dbReference type="ARBA" id="ARBA00022691"/>
    </source>
</evidence>
<name>A0ABV3TK92_9RHOB</name>
<dbReference type="EMBL" id="JBFRYC010000005">
    <property type="protein sequence ID" value="MEX1661988.1"/>
    <property type="molecule type" value="Genomic_DNA"/>
</dbReference>
<feature type="domain" description="Radical SAM core" evidence="12">
    <location>
        <begin position="92"/>
        <end position="303"/>
    </location>
</feature>
<dbReference type="Pfam" id="PF04055">
    <property type="entry name" value="Radical_SAM"/>
    <property type="match status" value="1"/>
</dbReference>
<evidence type="ECO:0000256" key="9">
    <source>
        <dbReference type="ARBA" id="ARBA00023014"/>
    </source>
</evidence>
<dbReference type="PANTHER" id="PTHR30538:SF1">
    <property type="entry name" value="L-LYSINE 2,3-AMINOMUTASE"/>
    <property type="match status" value="1"/>
</dbReference>
<dbReference type="InterPro" id="IPR058240">
    <property type="entry name" value="rSAM_sf"/>
</dbReference>
<evidence type="ECO:0000256" key="1">
    <source>
        <dbReference type="ARBA" id="ARBA00001933"/>
    </source>
</evidence>
<dbReference type="PIRSF" id="PIRSF004911">
    <property type="entry name" value="DUF160"/>
    <property type="match status" value="1"/>
</dbReference>
<evidence type="ECO:0000256" key="10">
    <source>
        <dbReference type="ARBA" id="ARBA00023235"/>
    </source>
</evidence>
<keyword evidence="5" id="KW-0949">S-adenosyl-L-methionine</keyword>
<accession>A0ABV3TK92</accession>
<comment type="similarity">
    <text evidence="3">Belongs to the radical SAM superfamily. KamA family.</text>
</comment>
<keyword evidence="6" id="KW-0479">Metal-binding</keyword>
<dbReference type="SFLD" id="SFLDG01070">
    <property type="entry name" value="PLP-dependent"/>
    <property type="match status" value="1"/>
</dbReference>
<keyword evidence="8" id="KW-0408">Iron</keyword>
<reference evidence="13 14" key="1">
    <citation type="journal article" date="2011" name="Int. J. Syst. Evol. Microbiol.">
        <title>Zhongshania antarctica gen. nov., sp. nov. and Zhongshania guokunii sp. nov., gammaproteobacteria respectively isolated from coastal attached (fast) ice and surface seawater of the Antarctic.</title>
        <authorList>
            <person name="Li H.J."/>
            <person name="Zhang X.Y."/>
            <person name="Chen C.X."/>
            <person name="Zhang Y.J."/>
            <person name="Gao Z.M."/>
            <person name="Yu Y."/>
            <person name="Chen X.L."/>
            <person name="Chen B."/>
            <person name="Zhang Y.Z."/>
        </authorList>
    </citation>
    <scope>NUCLEOTIDE SEQUENCE [LARGE SCALE GENOMIC DNA]</scope>
    <source>
        <strain evidence="13 14">15-R06ZXC-3</strain>
    </source>
</reference>
<evidence type="ECO:0000259" key="12">
    <source>
        <dbReference type="PROSITE" id="PS51918"/>
    </source>
</evidence>
<organism evidence="13 14">
    <name type="scientific">Thioclava arctica</name>
    <dbReference type="NCBI Taxonomy" id="3238301"/>
    <lineage>
        <taxon>Bacteria</taxon>
        <taxon>Pseudomonadati</taxon>
        <taxon>Pseudomonadota</taxon>
        <taxon>Alphaproteobacteria</taxon>
        <taxon>Rhodobacterales</taxon>
        <taxon>Paracoccaceae</taxon>
        <taxon>Thioclava</taxon>
    </lineage>
</organism>
<dbReference type="PANTHER" id="PTHR30538">
    <property type="entry name" value="LYSINE 2,3-AMINOMUTASE-RELATED"/>
    <property type="match status" value="1"/>
</dbReference>
<keyword evidence="9" id="KW-0411">Iron-sulfur</keyword>
<evidence type="ECO:0000256" key="11">
    <source>
        <dbReference type="SAM" id="MobiDB-lite"/>
    </source>
</evidence>